<reference evidence="11" key="1">
    <citation type="submission" date="2018-12" db="EMBL/GenBank/DDBJ databases">
        <authorList>
            <person name="Yazar S."/>
        </authorList>
    </citation>
    <scope>NUCLEOTIDE SEQUENCE [LARGE SCALE GENOMIC DNA]</scope>
</reference>
<dbReference type="SMART" id="SM00407">
    <property type="entry name" value="IGc1"/>
    <property type="match status" value="1"/>
</dbReference>
<dbReference type="GO" id="GO:0006955">
    <property type="term" value="P:immune response"/>
    <property type="evidence" value="ECO:0007669"/>
    <property type="project" value="InterPro"/>
</dbReference>
<dbReference type="InterPro" id="IPR013783">
    <property type="entry name" value="Ig-like_fold"/>
</dbReference>
<keyword evidence="3 7" id="KW-0812">Transmembrane</keyword>
<comment type="subcellular location">
    <subcellularLocation>
        <location evidence="1">Membrane</location>
        <topology evidence="1">Single-pass type I membrane protein</topology>
    </subcellularLocation>
</comment>
<feature type="signal peptide" evidence="8">
    <location>
        <begin position="1"/>
        <end position="27"/>
    </location>
</feature>
<evidence type="ECO:0000256" key="3">
    <source>
        <dbReference type="ARBA" id="ARBA00022692"/>
    </source>
</evidence>
<dbReference type="InterPro" id="IPR050160">
    <property type="entry name" value="MHC/Immunoglobulin"/>
</dbReference>
<dbReference type="GO" id="GO:0031902">
    <property type="term" value="C:late endosome membrane"/>
    <property type="evidence" value="ECO:0007669"/>
    <property type="project" value="Ensembl"/>
</dbReference>
<proteinExistence type="inferred from homology"/>
<dbReference type="Pfam" id="PF07654">
    <property type="entry name" value="C1-set"/>
    <property type="match status" value="1"/>
</dbReference>
<dbReference type="GeneTree" id="ENSGT00940000161157"/>
<organism evidence="10 11">
    <name type="scientific">Vombatus ursinus</name>
    <name type="common">Common wombat</name>
    <dbReference type="NCBI Taxonomy" id="29139"/>
    <lineage>
        <taxon>Eukaryota</taxon>
        <taxon>Metazoa</taxon>
        <taxon>Chordata</taxon>
        <taxon>Craniata</taxon>
        <taxon>Vertebrata</taxon>
        <taxon>Euteleostomi</taxon>
        <taxon>Mammalia</taxon>
        <taxon>Metatheria</taxon>
        <taxon>Diprotodontia</taxon>
        <taxon>Vombatidae</taxon>
        <taxon>Vombatus</taxon>
    </lineage>
</organism>
<feature type="domain" description="Ig-like" evidence="9">
    <location>
        <begin position="122"/>
        <end position="213"/>
    </location>
</feature>
<keyword evidence="4 7" id="KW-1133">Transmembrane helix</keyword>
<gene>
    <name evidence="10" type="primary">HLA-DMA</name>
</gene>
<dbReference type="GO" id="GO:0002503">
    <property type="term" value="P:peptide antigen assembly with MHC class II protein complex"/>
    <property type="evidence" value="ECO:0007669"/>
    <property type="project" value="Ensembl"/>
</dbReference>
<comment type="similarity">
    <text evidence="2">Belongs to the MHC class II family.</text>
</comment>
<reference evidence="10" key="2">
    <citation type="submission" date="2025-08" db="UniProtKB">
        <authorList>
            <consortium name="Ensembl"/>
        </authorList>
    </citation>
    <scope>IDENTIFICATION</scope>
</reference>
<evidence type="ECO:0000256" key="6">
    <source>
        <dbReference type="ARBA" id="ARBA00023180"/>
    </source>
</evidence>
<dbReference type="InterPro" id="IPR036179">
    <property type="entry name" value="Ig-like_dom_sf"/>
</dbReference>
<dbReference type="InterPro" id="IPR003597">
    <property type="entry name" value="Ig_C1-set"/>
</dbReference>
<dbReference type="PANTHER" id="PTHR19944">
    <property type="entry name" value="MHC CLASS II-RELATED"/>
    <property type="match status" value="1"/>
</dbReference>
<dbReference type="PROSITE" id="PS50835">
    <property type="entry name" value="IG_LIKE"/>
    <property type="match status" value="1"/>
</dbReference>
<dbReference type="Gene3D" id="3.10.320.10">
    <property type="entry name" value="Class II Histocompatibility Antigen, M Beta Chain, Chain B, domain 1"/>
    <property type="match status" value="1"/>
</dbReference>
<dbReference type="Proteomes" id="UP000314987">
    <property type="component" value="Unassembled WGS sequence"/>
</dbReference>
<evidence type="ECO:0000259" key="9">
    <source>
        <dbReference type="PROSITE" id="PS50835"/>
    </source>
</evidence>
<dbReference type="OMA" id="ADWAHQH"/>
<dbReference type="PANTHER" id="PTHR19944:SF50">
    <property type="entry name" value="HLA CLASS II HISTOCOMPATIBILITY ANTIGEN, DM ALPHA CHAIN"/>
    <property type="match status" value="1"/>
</dbReference>
<evidence type="ECO:0000256" key="2">
    <source>
        <dbReference type="ARBA" id="ARBA00007394"/>
    </source>
</evidence>
<dbReference type="SMART" id="SM00920">
    <property type="entry name" value="MHC_II_alpha"/>
    <property type="match status" value="1"/>
</dbReference>
<keyword evidence="6" id="KW-0325">Glycoprotein</keyword>
<dbReference type="Pfam" id="PF00993">
    <property type="entry name" value="MHC_II_alpha"/>
    <property type="match status" value="1"/>
</dbReference>
<keyword evidence="8" id="KW-0732">Signal</keyword>
<dbReference type="GO" id="GO:0005765">
    <property type="term" value="C:lysosomal membrane"/>
    <property type="evidence" value="ECO:0007669"/>
    <property type="project" value="Ensembl"/>
</dbReference>
<sequence>MGPEQSLGAALLLLQLQPSLLLSLSWGDTPVLASLLGKSLQNYTFSHTLFCQDEEPVLGLSEAFNEDQLFSFDFSRNSRVPRLPEFAAWASDKRDIKAIQADQQLCQELQKELSSALEGKIPEARGNPVAEVFTLEPLEFGKPNTLICFVSNIFPPQVTVSWQHHQVPVQSSSPTFLSAIDGLGFQAFSYLNFTPTSSDVFSCIVTREGDLFSTIAFWVPQNPIPSELLENILCGIAFGLGIVGIIVGIALIIYFQKPCASGAGL</sequence>
<dbReference type="GO" id="GO:0023026">
    <property type="term" value="F:MHC class II protein complex binding"/>
    <property type="evidence" value="ECO:0007669"/>
    <property type="project" value="Ensembl"/>
</dbReference>
<dbReference type="STRING" id="29139.ENSVURP00010019479"/>
<dbReference type="InterPro" id="IPR011162">
    <property type="entry name" value="MHC_I/II-like_Ag-recog"/>
</dbReference>
<dbReference type="Gene3D" id="2.60.40.10">
    <property type="entry name" value="Immunoglobulins"/>
    <property type="match status" value="1"/>
</dbReference>
<evidence type="ECO:0000313" key="11">
    <source>
        <dbReference type="Proteomes" id="UP000314987"/>
    </source>
</evidence>
<dbReference type="InterPro" id="IPR014745">
    <property type="entry name" value="MHC_II_a/b_N"/>
</dbReference>
<dbReference type="InterPro" id="IPR001003">
    <property type="entry name" value="MHC_II_a_N"/>
</dbReference>
<feature type="transmembrane region" description="Helical" evidence="7">
    <location>
        <begin position="235"/>
        <end position="255"/>
    </location>
</feature>
<dbReference type="Ensembl" id="ENSVURT00010022167.1">
    <property type="protein sequence ID" value="ENSVURP00010019479.1"/>
    <property type="gene ID" value="ENSVURG00010014861.1"/>
</dbReference>
<keyword evidence="5" id="KW-1015">Disulfide bond</keyword>
<dbReference type="GO" id="GO:0042613">
    <property type="term" value="C:MHC class II protein complex"/>
    <property type="evidence" value="ECO:0007669"/>
    <property type="project" value="Ensembl"/>
</dbReference>
<evidence type="ECO:0000256" key="1">
    <source>
        <dbReference type="ARBA" id="ARBA00004479"/>
    </source>
</evidence>
<reference evidence="10" key="3">
    <citation type="submission" date="2025-09" db="UniProtKB">
        <authorList>
            <consortium name="Ensembl"/>
        </authorList>
    </citation>
    <scope>IDENTIFICATION</scope>
</reference>
<dbReference type="AlphaFoldDB" id="A0A4X2L413"/>
<evidence type="ECO:0000256" key="4">
    <source>
        <dbReference type="ARBA" id="ARBA00022989"/>
    </source>
</evidence>
<name>A0A4X2L413_VOMUR</name>
<evidence type="ECO:0000313" key="10">
    <source>
        <dbReference type="Ensembl" id="ENSVURP00010019479.1"/>
    </source>
</evidence>
<evidence type="ECO:0000256" key="8">
    <source>
        <dbReference type="SAM" id="SignalP"/>
    </source>
</evidence>
<dbReference type="SUPFAM" id="SSF54452">
    <property type="entry name" value="MHC antigen-recognition domain"/>
    <property type="match status" value="1"/>
</dbReference>
<evidence type="ECO:0000256" key="5">
    <source>
        <dbReference type="ARBA" id="ARBA00023157"/>
    </source>
</evidence>
<dbReference type="SUPFAM" id="SSF48726">
    <property type="entry name" value="Immunoglobulin"/>
    <property type="match status" value="1"/>
</dbReference>
<protein>
    <submittedName>
        <fullName evidence="10">Major histocompatibility complex, class II, DM alpha</fullName>
    </submittedName>
</protein>
<dbReference type="InterPro" id="IPR007110">
    <property type="entry name" value="Ig-like_dom"/>
</dbReference>
<feature type="chain" id="PRO_5021263876" evidence="8">
    <location>
        <begin position="28"/>
        <end position="265"/>
    </location>
</feature>
<keyword evidence="11" id="KW-1185">Reference proteome</keyword>
<evidence type="ECO:0000256" key="7">
    <source>
        <dbReference type="SAM" id="Phobius"/>
    </source>
</evidence>
<accession>A0A4X2L413</accession>
<keyword evidence="7" id="KW-0472">Membrane</keyword>
<dbReference type="GO" id="GO:0009986">
    <property type="term" value="C:cell surface"/>
    <property type="evidence" value="ECO:0007669"/>
    <property type="project" value="Ensembl"/>
</dbReference>